<proteinExistence type="predicted"/>
<evidence type="ECO:0000313" key="3">
    <source>
        <dbReference type="EMBL" id="GHG05252.1"/>
    </source>
</evidence>
<feature type="domain" description="YHS" evidence="2">
    <location>
        <begin position="44"/>
        <end position="89"/>
    </location>
</feature>
<protein>
    <recommendedName>
        <fullName evidence="2">YHS domain-containing protein</fullName>
    </recommendedName>
</protein>
<evidence type="ECO:0000256" key="1">
    <source>
        <dbReference type="SAM" id="SignalP"/>
    </source>
</evidence>
<dbReference type="Pfam" id="PF04945">
    <property type="entry name" value="YHS"/>
    <property type="match status" value="1"/>
</dbReference>
<evidence type="ECO:0000259" key="2">
    <source>
        <dbReference type="Pfam" id="PF04945"/>
    </source>
</evidence>
<name>A0A919BPR9_9GAMM</name>
<comment type="caution">
    <text evidence="3">The sequence shown here is derived from an EMBL/GenBank/DDBJ whole genome shotgun (WGS) entry which is preliminary data.</text>
</comment>
<keyword evidence="1" id="KW-0732">Signal</keyword>
<organism evidence="3 4">
    <name type="scientific">Thalassotalea marina</name>
    <dbReference type="NCBI Taxonomy" id="1673741"/>
    <lineage>
        <taxon>Bacteria</taxon>
        <taxon>Pseudomonadati</taxon>
        <taxon>Pseudomonadota</taxon>
        <taxon>Gammaproteobacteria</taxon>
        <taxon>Alteromonadales</taxon>
        <taxon>Colwelliaceae</taxon>
        <taxon>Thalassotalea</taxon>
    </lineage>
</organism>
<keyword evidence="4" id="KW-1185">Reference proteome</keyword>
<accession>A0A919BPR9</accession>
<dbReference type="AlphaFoldDB" id="A0A919BPR9"/>
<feature type="signal peptide" evidence="1">
    <location>
        <begin position="1"/>
        <end position="24"/>
    </location>
</feature>
<dbReference type="Proteomes" id="UP000623842">
    <property type="component" value="Unassembled WGS sequence"/>
</dbReference>
<gene>
    <name evidence="3" type="ORF">GCM10017161_38550</name>
</gene>
<dbReference type="NCBIfam" id="NF041384">
    <property type="entry name" value="YHS_seleno_dom"/>
    <property type="match status" value="1"/>
</dbReference>
<reference evidence="3" key="1">
    <citation type="journal article" date="2014" name="Int. J. Syst. Evol. Microbiol.">
        <title>Complete genome sequence of Corynebacterium casei LMG S-19264T (=DSM 44701T), isolated from a smear-ripened cheese.</title>
        <authorList>
            <consortium name="US DOE Joint Genome Institute (JGI-PGF)"/>
            <person name="Walter F."/>
            <person name="Albersmeier A."/>
            <person name="Kalinowski J."/>
            <person name="Ruckert C."/>
        </authorList>
    </citation>
    <scope>NUCLEOTIDE SEQUENCE</scope>
    <source>
        <strain evidence="3">KCTC 42731</strain>
    </source>
</reference>
<evidence type="ECO:0000313" key="4">
    <source>
        <dbReference type="Proteomes" id="UP000623842"/>
    </source>
</evidence>
<dbReference type="RefSeq" id="WP_189774078.1">
    <property type="nucleotide sequence ID" value="NZ_BNCK01000011.1"/>
</dbReference>
<sequence>MKLSTLFKSISVAGALAVSSLAFAVDNNINVNANDLAIHGYDPVAYFTKGAPTKGSAKYSATHEGAIYYFSSTENRDKFKANPTKFAPQFGGYCAMGIVLNQKLDTDPSAWYIDQGKLYLNLNKTVQKKWMEDVSGNIQTADRTWNGIEYVPAQVLADQ</sequence>
<dbReference type="InterPro" id="IPR007029">
    <property type="entry name" value="YHS_dom"/>
</dbReference>
<feature type="chain" id="PRO_5037092457" description="YHS domain-containing protein" evidence="1">
    <location>
        <begin position="25"/>
        <end position="159"/>
    </location>
</feature>
<reference evidence="3" key="2">
    <citation type="submission" date="2020-09" db="EMBL/GenBank/DDBJ databases">
        <authorList>
            <person name="Sun Q."/>
            <person name="Kim S."/>
        </authorList>
    </citation>
    <scope>NUCLEOTIDE SEQUENCE</scope>
    <source>
        <strain evidence="3">KCTC 42731</strain>
    </source>
</reference>
<dbReference type="EMBL" id="BNCK01000011">
    <property type="protein sequence ID" value="GHG05252.1"/>
    <property type="molecule type" value="Genomic_DNA"/>
</dbReference>